<sequence>MCVCTVCAYVPVCECTALCKSERPPFRLFSLQSIQFVGEFSSKFFSFSVRQ</sequence>
<dbReference type="AlphaFoldDB" id="A0A0E9RC56"/>
<name>A0A0E9RC56_ANGAN</name>
<reference evidence="1" key="2">
    <citation type="journal article" date="2015" name="Fish Shellfish Immunol.">
        <title>Early steps in the European eel (Anguilla anguilla)-Vibrio vulnificus interaction in the gills: Role of the RtxA13 toxin.</title>
        <authorList>
            <person name="Callol A."/>
            <person name="Pajuelo D."/>
            <person name="Ebbesson L."/>
            <person name="Teles M."/>
            <person name="MacKenzie S."/>
            <person name="Amaro C."/>
        </authorList>
    </citation>
    <scope>NUCLEOTIDE SEQUENCE</scope>
</reference>
<accession>A0A0E9RC56</accession>
<reference evidence="1" key="1">
    <citation type="submission" date="2014-11" db="EMBL/GenBank/DDBJ databases">
        <authorList>
            <person name="Amaro Gonzalez C."/>
        </authorList>
    </citation>
    <scope>NUCLEOTIDE SEQUENCE</scope>
</reference>
<proteinExistence type="predicted"/>
<evidence type="ECO:0000313" key="1">
    <source>
        <dbReference type="EMBL" id="JAH26357.1"/>
    </source>
</evidence>
<organism evidence="1">
    <name type="scientific">Anguilla anguilla</name>
    <name type="common">European freshwater eel</name>
    <name type="synonym">Muraena anguilla</name>
    <dbReference type="NCBI Taxonomy" id="7936"/>
    <lineage>
        <taxon>Eukaryota</taxon>
        <taxon>Metazoa</taxon>
        <taxon>Chordata</taxon>
        <taxon>Craniata</taxon>
        <taxon>Vertebrata</taxon>
        <taxon>Euteleostomi</taxon>
        <taxon>Actinopterygii</taxon>
        <taxon>Neopterygii</taxon>
        <taxon>Teleostei</taxon>
        <taxon>Anguilliformes</taxon>
        <taxon>Anguillidae</taxon>
        <taxon>Anguilla</taxon>
    </lineage>
</organism>
<protein>
    <submittedName>
        <fullName evidence="1">Uncharacterized protein</fullName>
    </submittedName>
</protein>
<dbReference type="EMBL" id="GBXM01082220">
    <property type="protein sequence ID" value="JAH26357.1"/>
    <property type="molecule type" value="Transcribed_RNA"/>
</dbReference>